<name>A0A1H4SYY6_9FLAO</name>
<evidence type="ECO:0000313" key="2">
    <source>
        <dbReference type="EMBL" id="SEC49386.1"/>
    </source>
</evidence>
<accession>A0A1H4SYY6</accession>
<gene>
    <name evidence="2" type="ORF">SAMN05192540_3314</name>
</gene>
<proteinExistence type="predicted"/>
<dbReference type="Proteomes" id="UP000183038">
    <property type="component" value="Unassembled WGS sequence"/>
</dbReference>
<evidence type="ECO:0000313" key="3">
    <source>
        <dbReference type="Proteomes" id="UP000183038"/>
    </source>
</evidence>
<dbReference type="RefSeq" id="WP_156894600.1">
    <property type="nucleotide sequence ID" value="NZ_FNTB01000001.1"/>
</dbReference>
<dbReference type="AlphaFoldDB" id="A0A1H4SYY6"/>
<feature type="signal peptide" evidence="1">
    <location>
        <begin position="1"/>
        <end position="24"/>
    </location>
</feature>
<reference evidence="2 3" key="1">
    <citation type="submission" date="2016-10" db="EMBL/GenBank/DDBJ databases">
        <authorList>
            <person name="de Groot N.N."/>
        </authorList>
    </citation>
    <scope>NUCLEOTIDE SEQUENCE [LARGE SCALE GENOMIC DNA]</scope>
    <source>
        <strain evidence="2 3">MAR_2009_71</strain>
    </source>
</reference>
<dbReference type="EMBL" id="FNTB01000001">
    <property type="protein sequence ID" value="SEC49386.1"/>
    <property type="molecule type" value="Genomic_DNA"/>
</dbReference>
<sequence>MKKVTSILAVAVMAVGMASMSSQNISNEIENVNDISKYLSCDDCSLPPDDRKPPKKIA</sequence>
<keyword evidence="1" id="KW-0732">Signal</keyword>
<evidence type="ECO:0000256" key="1">
    <source>
        <dbReference type="SAM" id="SignalP"/>
    </source>
</evidence>
<protein>
    <submittedName>
        <fullName evidence="2">Uncharacterized protein</fullName>
    </submittedName>
</protein>
<organism evidence="2 3">
    <name type="scientific">Maribacter dokdonensis</name>
    <dbReference type="NCBI Taxonomy" id="320912"/>
    <lineage>
        <taxon>Bacteria</taxon>
        <taxon>Pseudomonadati</taxon>
        <taxon>Bacteroidota</taxon>
        <taxon>Flavobacteriia</taxon>
        <taxon>Flavobacteriales</taxon>
        <taxon>Flavobacteriaceae</taxon>
        <taxon>Maribacter</taxon>
    </lineage>
</organism>
<feature type="chain" id="PRO_5010161911" evidence="1">
    <location>
        <begin position="25"/>
        <end position="58"/>
    </location>
</feature>